<evidence type="ECO:0000313" key="1">
    <source>
        <dbReference type="EMBL" id="CAE8636902.1"/>
    </source>
</evidence>
<accession>A0A813HEZ6</accession>
<gene>
    <name evidence="1" type="ORF">PGLA1383_LOCUS52305</name>
    <name evidence="2" type="ORF">PGLA2088_LOCUS18612</name>
</gene>
<reference evidence="1" key="1">
    <citation type="submission" date="2021-02" db="EMBL/GenBank/DDBJ databases">
        <authorList>
            <person name="Dougan E. K."/>
            <person name="Rhodes N."/>
            <person name="Thang M."/>
            <person name="Chan C."/>
        </authorList>
    </citation>
    <scope>NUCLEOTIDE SEQUENCE</scope>
</reference>
<dbReference type="EMBL" id="CAJNNV010031569">
    <property type="protein sequence ID" value="CAE8636902.1"/>
    <property type="molecule type" value="Genomic_DNA"/>
</dbReference>
<name>A0A813HEZ6_POLGL</name>
<keyword evidence="3" id="KW-1185">Reference proteome</keyword>
<evidence type="ECO:0000313" key="3">
    <source>
        <dbReference type="Proteomes" id="UP000654075"/>
    </source>
</evidence>
<dbReference type="Proteomes" id="UP000626109">
    <property type="component" value="Unassembled WGS sequence"/>
</dbReference>
<sequence length="267" mass="30182">MLSTNAYFVPEVFGLAHGGRLPGRRLLALHPSVDESLFQRLFRSLFALIRGYRLQPQLWSFSQAVELDKAGHRVGCGGKRLVHLLDPIGKSYNRALWLTATHPIPSFATGFTPHRRREQSILHLNCLMWRLNALGLSWFALLFDMSSAFPSPSFSALDRIVHEDCSTLDADLITQRYRRAFWLLSKAGEELLLAPGSGDLQGDATAPLKFARLFNPLVKRWRTRTGTTEDDAVFLLRDPLSQRRVHTGLLAFADDLCRLSLFFSGQF</sequence>
<organism evidence="1 3">
    <name type="scientific">Polarella glacialis</name>
    <name type="common">Dinoflagellate</name>
    <dbReference type="NCBI Taxonomy" id="89957"/>
    <lineage>
        <taxon>Eukaryota</taxon>
        <taxon>Sar</taxon>
        <taxon>Alveolata</taxon>
        <taxon>Dinophyceae</taxon>
        <taxon>Suessiales</taxon>
        <taxon>Suessiaceae</taxon>
        <taxon>Polarella</taxon>
    </lineage>
</organism>
<evidence type="ECO:0000313" key="2">
    <source>
        <dbReference type="EMBL" id="CAE8673627.1"/>
    </source>
</evidence>
<proteinExistence type="predicted"/>
<dbReference type="EMBL" id="CAJNNW010024669">
    <property type="protein sequence ID" value="CAE8673627.1"/>
    <property type="molecule type" value="Genomic_DNA"/>
</dbReference>
<dbReference type="AlphaFoldDB" id="A0A813HEZ6"/>
<protein>
    <submittedName>
        <fullName evidence="1">Uncharacterized protein</fullName>
    </submittedName>
</protein>
<comment type="caution">
    <text evidence="1">The sequence shown here is derived from an EMBL/GenBank/DDBJ whole genome shotgun (WGS) entry which is preliminary data.</text>
</comment>
<dbReference type="Proteomes" id="UP000654075">
    <property type="component" value="Unassembled WGS sequence"/>
</dbReference>